<dbReference type="PANTHER" id="PTHR12227">
    <property type="entry name" value="GLYCERATE KINASE"/>
    <property type="match status" value="1"/>
</dbReference>
<evidence type="ECO:0000259" key="2">
    <source>
        <dbReference type="Pfam" id="PF13660"/>
    </source>
</evidence>
<proteinExistence type="predicted"/>
<evidence type="ECO:0000313" key="3">
    <source>
        <dbReference type="EMBL" id="HIW00775.1"/>
    </source>
</evidence>
<dbReference type="Proteomes" id="UP000886752">
    <property type="component" value="Unassembled WGS sequence"/>
</dbReference>
<dbReference type="InterPro" id="IPR037035">
    <property type="entry name" value="GK-like_C_sf"/>
</dbReference>
<dbReference type="Gene3D" id="3.40.50.10180">
    <property type="entry name" value="Glycerate kinase, MOFRL-like N-terminal domain"/>
    <property type="match status" value="1"/>
</dbReference>
<dbReference type="GO" id="GO:0008887">
    <property type="term" value="F:glycerate kinase activity"/>
    <property type="evidence" value="ECO:0007669"/>
    <property type="project" value="InterPro"/>
</dbReference>
<dbReference type="SUPFAM" id="SSF82544">
    <property type="entry name" value="GckA/TtuD-like"/>
    <property type="match status" value="1"/>
</dbReference>
<comment type="caution">
    <text evidence="3">The sequence shown here is derived from an EMBL/GenBank/DDBJ whole genome shotgun (WGS) entry which is preliminary data.</text>
</comment>
<evidence type="ECO:0000313" key="4">
    <source>
        <dbReference type="Proteomes" id="UP000886752"/>
    </source>
</evidence>
<protein>
    <submittedName>
        <fullName evidence="3">DUF4147 domain-containing protein</fullName>
    </submittedName>
</protein>
<accession>A0A9D1PWD6</accession>
<dbReference type="InterPro" id="IPR038614">
    <property type="entry name" value="GK_N_sf"/>
</dbReference>
<dbReference type="EMBL" id="DXHV01000060">
    <property type="protein sequence ID" value="HIW00775.1"/>
    <property type="molecule type" value="Genomic_DNA"/>
</dbReference>
<dbReference type="PANTHER" id="PTHR12227:SF0">
    <property type="entry name" value="GLYCERATE KINASE"/>
    <property type="match status" value="1"/>
</dbReference>
<dbReference type="InterPro" id="IPR039760">
    <property type="entry name" value="MOFRL_protein"/>
</dbReference>
<feature type="domain" description="MOFRL-associated" evidence="2">
    <location>
        <begin position="12"/>
        <end position="258"/>
    </location>
</feature>
<name>A0A9D1PWD6_9BACT</name>
<dbReference type="AlphaFoldDB" id="A0A9D1PWD6"/>
<dbReference type="InterPro" id="IPR025286">
    <property type="entry name" value="MOFRL_assoc_dom"/>
</dbReference>
<dbReference type="Pfam" id="PF05161">
    <property type="entry name" value="MOFRL"/>
    <property type="match status" value="1"/>
</dbReference>
<dbReference type="Gene3D" id="3.40.1480.10">
    <property type="entry name" value="MOFRL domain"/>
    <property type="match status" value="1"/>
</dbReference>
<dbReference type="InterPro" id="IPR007835">
    <property type="entry name" value="MOFRL"/>
</dbReference>
<reference evidence="3" key="2">
    <citation type="submission" date="2021-04" db="EMBL/GenBank/DDBJ databases">
        <authorList>
            <person name="Gilroy R."/>
        </authorList>
    </citation>
    <scope>NUCLEOTIDE SEQUENCE</scope>
    <source>
        <strain evidence="3">ChiHecec2B26-446</strain>
    </source>
</reference>
<gene>
    <name evidence="3" type="ORF">H9894_06245</name>
</gene>
<reference evidence="3" key="1">
    <citation type="journal article" date="2021" name="PeerJ">
        <title>Extensive microbial diversity within the chicken gut microbiome revealed by metagenomics and culture.</title>
        <authorList>
            <person name="Gilroy R."/>
            <person name="Ravi A."/>
            <person name="Getino M."/>
            <person name="Pursley I."/>
            <person name="Horton D.L."/>
            <person name="Alikhan N.F."/>
            <person name="Baker D."/>
            <person name="Gharbi K."/>
            <person name="Hall N."/>
            <person name="Watson M."/>
            <person name="Adriaenssens E.M."/>
            <person name="Foster-Nyarko E."/>
            <person name="Jarju S."/>
            <person name="Secka A."/>
            <person name="Antonio M."/>
            <person name="Oren A."/>
            <person name="Chaudhuri R.R."/>
            <person name="La Ragione R."/>
            <person name="Hildebrand F."/>
            <person name="Pallen M.J."/>
        </authorList>
    </citation>
    <scope>NUCLEOTIDE SEQUENCE</scope>
    <source>
        <strain evidence="3">ChiHecec2B26-446</strain>
    </source>
</reference>
<sequence>MDTYAPYRDLLLTLNKAALQAVAPDGAVLRHLHLDKTTLTLLSEQEEELWSAPLSSFARIRVLGAGKGAAPMARALEELLGDRIDDGLVIVKYGHSLAEDGQAHPVRIVEGAHPVPDAAGMQAANELVDTALSCRADDLVLCVFTGGASALTPALQPGIALDDLQRLTSTLLACGADIHEINTLRKHLSRLSGGSLARALAPATGLGLIVSDVVGDNLDVIASGPTVPDGSTFADCAAIVDKYDLAGRLPASIAAHLQRGLNGLLPETPKAGDPSFARMHNCLVATLHQALQAAADRARSLGLEPRILTDRLTGEAREVACDLVHTAQDVQKTLSTGDRPVCLLAGGETTVTLRGRGRGGRNQEMALAASLELARTVGIHALFAGTDGTDGPTDAAGGFAFSGHVLGWPELGLNPEQSLADNDSYACLHRAGTLYVSGPTRTNVMDAAFILVYPPR</sequence>
<dbReference type="GO" id="GO:0005737">
    <property type="term" value="C:cytoplasm"/>
    <property type="evidence" value="ECO:0007669"/>
    <property type="project" value="TreeGrafter"/>
</dbReference>
<dbReference type="Pfam" id="PF13660">
    <property type="entry name" value="DUF4147"/>
    <property type="match status" value="1"/>
</dbReference>
<organism evidence="3 4">
    <name type="scientific">Candidatus Desulfovibrio intestinipullorum</name>
    <dbReference type="NCBI Taxonomy" id="2838536"/>
    <lineage>
        <taxon>Bacteria</taxon>
        <taxon>Pseudomonadati</taxon>
        <taxon>Thermodesulfobacteriota</taxon>
        <taxon>Desulfovibrionia</taxon>
        <taxon>Desulfovibrionales</taxon>
        <taxon>Desulfovibrionaceae</taxon>
        <taxon>Desulfovibrio</taxon>
    </lineage>
</organism>
<feature type="domain" description="MOFRL" evidence="1">
    <location>
        <begin position="341"/>
        <end position="446"/>
    </location>
</feature>
<evidence type="ECO:0000259" key="1">
    <source>
        <dbReference type="Pfam" id="PF05161"/>
    </source>
</evidence>